<dbReference type="EMBL" id="CM055750">
    <property type="protein sequence ID" value="KAJ7993753.1"/>
    <property type="molecule type" value="Genomic_DNA"/>
</dbReference>
<dbReference type="Proteomes" id="UP001157502">
    <property type="component" value="Chromosome 23"/>
</dbReference>
<keyword evidence="2" id="KW-1185">Reference proteome</keyword>
<accession>A0ACC2FR05</accession>
<gene>
    <name evidence="1" type="ORF">DPEC_G00257950</name>
</gene>
<proteinExistence type="predicted"/>
<name>A0ACC2FR05_DALPE</name>
<reference evidence="1" key="1">
    <citation type="submission" date="2021-05" db="EMBL/GenBank/DDBJ databases">
        <authorList>
            <person name="Pan Q."/>
            <person name="Jouanno E."/>
            <person name="Zahm M."/>
            <person name="Klopp C."/>
            <person name="Cabau C."/>
            <person name="Louis A."/>
            <person name="Berthelot C."/>
            <person name="Parey E."/>
            <person name="Roest Crollius H."/>
            <person name="Montfort J."/>
            <person name="Robinson-Rechavi M."/>
            <person name="Bouchez O."/>
            <person name="Lampietro C."/>
            <person name="Lopez Roques C."/>
            <person name="Donnadieu C."/>
            <person name="Postlethwait J."/>
            <person name="Bobe J."/>
            <person name="Dillon D."/>
            <person name="Chandos A."/>
            <person name="von Hippel F."/>
            <person name="Guiguen Y."/>
        </authorList>
    </citation>
    <scope>NUCLEOTIDE SEQUENCE</scope>
    <source>
        <strain evidence="1">YG-Jan2019</strain>
    </source>
</reference>
<evidence type="ECO:0000313" key="1">
    <source>
        <dbReference type="EMBL" id="KAJ7993753.1"/>
    </source>
</evidence>
<protein>
    <submittedName>
        <fullName evidence="1">Uncharacterized protein</fullName>
    </submittedName>
</protein>
<evidence type="ECO:0000313" key="2">
    <source>
        <dbReference type="Proteomes" id="UP001157502"/>
    </source>
</evidence>
<organism evidence="1 2">
    <name type="scientific">Dallia pectoralis</name>
    <name type="common">Alaska blackfish</name>
    <dbReference type="NCBI Taxonomy" id="75939"/>
    <lineage>
        <taxon>Eukaryota</taxon>
        <taxon>Metazoa</taxon>
        <taxon>Chordata</taxon>
        <taxon>Craniata</taxon>
        <taxon>Vertebrata</taxon>
        <taxon>Euteleostomi</taxon>
        <taxon>Actinopterygii</taxon>
        <taxon>Neopterygii</taxon>
        <taxon>Teleostei</taxon>
        <taxon>Protacanthopterygii</taxon>
        <taxon>Esociformes</taxon>
        <taxon>Umbridae</taxon>
        <taxon>Dallia</taxon>
    </lineage>
</organism>
<comment type="caution">
    <text evidence="1">The sequence shown here is derived from an EMBL/GenBank/DDBJ whole genome shotgun (WGS) entry which is preliminary data.</text>
</comment>
<sequence length="171" mass="19468">MEQNEESVWLNLSEEIFLNFADMTLEERLDVLAELMFSQRKLKQSVSELHKTLEVGALLHNIKYLGEFKTIDNMIVRNQTVVVSCSGRRKRRSLVEQIETITNEGNSSDEEVQEQKEKCVEMEQPVEAVKEKTVLWTHVVRGVKAAGTLTLGLLVPLGILVATLPSYEQPR</sequence>